<evidence type="ECO:0000256" key="1">
    <source>
        <dbReference type="SAM" id="MobiDB-lite"/>
    </source>
</evidence>
<feature type="region of interest" description="Disordered" evidence="1">
    <location>
        <begin position="158"/>
        <end position="194"/>
    </location>
</feature>
<keyword evidence="3" id="KW-1185">Reference proteome</keyword>
<dbReference type="SUPFAM" id="SSF53300">
    <property type="entry name" value="vWA-like"/>
    <property type="match status" value="1"/>
</dbReference>
<comment type="caution">
    <text evidence="2">The sequence shown here is derived from an EMBL/GenBank/DDBJ whole genome shotgun (WGS) entry which is preliminary data.</text>
</comment>
<evidence type="ECO:0000313" key="3">
    <source>
        <dbReference type="Proteomes" id="UP000179769"/>
    </source>
</evidence>
<reference evidence="3" key="1">
    <citation type="submission" date="2016-07" db="EMBL/GenBank/DDBJ databases">
        <title>Frankia sp. NRRL B-16219 Genome sequencing.</title>
        <authorList>
            <person name="Ghodhbane-Gtari F."/>
            <person name="Swanson E."/>
            <person name="Gueddou A."/>
            <person name="Louati M."/>
            <person name="Nouioui I."/>
            <person name="Hezbri K."/>
            <person name="Abebe-Akele F."/>
            <person name="Simpson S."/>
            <person name="Morris K."/>
            <person name="Thomas K."/>
            <person name="Gtari M."/>
            <person name="Tisa L.S."/>
        </authorList>
    </citation>
    <scope>NUCLEOTIDE SEQUENCE [LARGE SCALE GENOMIC DNA]</scope>
    <source>
        <strain evidence="3">NRRL B-16219</strain>
    </source>
</reference>
<gene>
    <name evidence="2" type="ORF">BBK14_23570</name>
</gene>
<protein>
    <submittedName>
        <fullName evidence="2">VWA containing CoxE family protein</fullName>
    </submittedName>
</protein>
<feature type="compositionally biased region" description="Low complexity" evidence="1">
    <location>
        <begin position="176"/>
        <end position="186"/>
    </location>
</feature>
<sequence length="561" mass="58086">MPAEHIHTDPTIPAPTPEGEWLRISAAMTRNIATISGRKDLIVTCAPGAGRGAPGVHIPALGVIEIDAASLPAGMDPTTVEGTVRDAKRYPALWGVLTHEGAHAAHTRWRTPTDINTAAGRAAMLLEEARIEAAQIGRRAGDRHYLRASATTLILPSFLPDPGEPPAEPPAPVPAPAAGRTVAPTGTPAPPVPMTRASAARAAALLLARADAGILGPHEAAPVEAICEDILGAGDLAELRRIWHAAQHTADDDTATMLRLGEQWADLVGDDEEEDSALTMPAGPGVGTPLGEAIAATLDAITADPHGHAMTGETLTAGTRPPTRTERAAAGTLARALRRAAVPGRAPVTVTSPTPPGRLRMRGALAADAQRAAGALPTARPFTRTLHKKVPNPPLRLGIAVDVSGSMRKFAGPAASAAWITATAAAAVPGTHTQTVIFGRHVRALTHPGAAPQKVTEFEAEDGTEVFTQAVDLLTANLGLDRPGGATRLLVVISDAEFLASEKEQGEIRLRRLAASGCHLLWITRYEKDVPIPPAPGITLGTPSHTADAIAAAALRALRPA</sequence>
<organism evidence="2 3">
    <name type="scientific">Parafrankia soli</name>
    <dbReference type="NCBI Taxonomy" id="2599596"/>
    <lineage>
        <taxon>Bacteria</taxon>
        <taxon>Bacillati</taxon>
        <taxon>Actinomycetota</taxon>
        <taxon>Actinomycetes</taxon>
        <taxon>Frankiales</taxon>
        <taxon>Frankiaceae</taxon>
        <taxon>Parafrankia</taxon>
    </lineage>
</organism>
<evidence type="ECO:0000313" key="2">
    <source>
        <dbReference type="EMBL" id="OHV23963.1"/>
    </source>
</evidence>
<dbReference type="AlphaFoldDB" id="A0A1S1PMD9"/>
<name>A0A1S1PMD9_9ACTN</name>
<dbReference type="EMBL" id="MAXA01000237">
    <property type="protein sequence ID" value="OHV23963.1"/>
    <property type="molecule type" value="Genomic_DNA"/>
</dbReference>
<accession>A0A1S1PMD9</accession>
<feature type="compositionally biased region" description="Pro residues" evidence="1">
    <location>
        <begin position="162"/>
        <end position="175"/>
    </location>
</feature>
<dbReference type="Proteomes" id="UP000179769">
    <property type="component" value="Unassembled WGS sequence"/>
</dbReference>
<dbReference type="InterPro" id="IPR036465">
    <property type="entry name" value="vWFA_dom_sf"/>
</dbReference>
<proteinExistence type="predicted"/>
<dbReference type="RefSeq" id="WP_071065714.1">
    <property type="nucleotide sequence ID" value="NZ_MAXA01000237.1"/>
</dbReference>
<dbReference type="OrthoDB" id="4025922at2"/>